<dbReference type="CDD" id="cd11546">
    <property type="entry name" value="NTP-PPase_His4"/>
    <property type="match status" value="1"/>
</dbReference>
<evidence type="ECO:0000256" key="6">
    <source>
        <dbReference type="ARBA" id="ARBA00022741"/>
    </source>
</evidence>
<keyword evidence="7" id="KW-0378">Hydrolase</keyword>
<dbReference type="GO" id="GO:0000105">
    <property type="term" value="P:L-histidine biosynthetic process"/>
    <property type="evidence" value="ECO:0007669"/>
    <property type="project" value="UniProtKB-UniPathway"/>
</dbReference>
<gene>
    <name evidence="12" type="ORF">FJAP1339_LOCUS9159</name>
</gene>
<dbReference type="EMBL" id="HBHR01018208">
    <property type="protein sequence ID" value="CAD9869525.1"/>
    <property type="molecule type" value="Transcribed_RNA"/>
</dbReference>
<dbReference type="Gene3D" id="1.10.287.1080">
    <property type="entry name" value="MazG-like"/>
    <property type="match status" value="1"/>
</dbReference>
<comment type="catalytic activity">
    <reaction evidence="1">
        <text>1-(5-phospho-beta-D-ribosyl)-5'-AMP + H2O = 1-(5-phospho-beta-D-ribosyl)-5-[(5-phospho-beta-D-ribosylamino)methylideneamino]imidazole-4-carboxamide</text>
        <dbReference type="Rhea" id="RHEA:20049"/>
        <dbReference type="ChEBI" id="CHEBI:15377"/>
        <dbReference type="ChEBI" id="CHEBI:58435"/>
        <dbReference type="ChEBI" id="CHEBI:59457"/>
        <dbReference type="EC" id="3.5.4.19"/>
    </reaction>
</comment>
<dbReference type="Pfam" id="PF01503">
    <property type="entry name" value="PRA-PH"/>
    <property type="match status" value="1"/>
</dbReference>
<dbReference type="PANTHER" id="PTHR42945:SF1">
    <property type="entry name" value="HISTIDINE BIOSYNTHESIS BIFUNCTIONAL PROTEIN HIS7"/>
    <property type="match status" value="1"/>
</dbReference>
<dbReference type="NCBIfam" id="TIGR03188">
    <property type="entry name" value="histidine_hisI"/>
    <property type="match status" value="1"/>
</dbReference>
<evidence type="ECO:0000256" key="9">
    <source>
        <dbReference type="ARBA" id="ARBA00023102"/>
    </source>
</evidence>
<dbReference type="PANTHER" id="PTHR42945">
    <property type="entry name" value="HISTIDINE BIOSYNTHESIS BIFUNCTIONAL PROTEIN"/>
    <property type="match status" value="1"/>
</dbReference>
<evidence type="ECO:0000256" key="5">
    <source>
        <dbReference type="ARBA" id="ARBA00022605"/>
    </source>
</evidence>
<dbReference type="InterPro" id="IPR038019">
    <property type="entry name" value="PRib_AMP_CycHydrolase_sf"/>
</dbReference>
<evidence type="ECO:0000256" key="10">
    <source>
        <dbReference type="ARBA" id="ARBA00023268"/>
    </source>
</evidence>
<keyword evidence="5" id="KW-0028">Amino-acid biosynthesis</keyword>
<evidence type="ECO:0000256" key="3">
    <source>
        <dbReference type="ARBA" id="ARBA00005169"/>
    </source>
</evidence>
<name>A0A7S2V4U4_9STRA</name>
<dbReference type="AlphaFoldDB" id="A0A7S2V4U4"/>
<dbReference type="Pfam" id="PF01502">
    <property type="entry name" value="PRA-CH"/>
    <property type="match status" value="1"/>
</dbReference>
<dbReference type="InterPro" id="IPR008179">
    <property type="entry name" value="HisE"/>
</dbReference>
<comment type="pathway">
    <text evidence="3">Amino-acid biosynthesis; L-histidine biosynthesis; L-histidine from 5-phospho-alpha-D-ribose 1-diphosphate: step 3/9.</text>
</comment>
<dbReference type="SUPFAM" id="SSF141734">
    <property type="entry name" value="HisI-like"/>
    <property type="match status" value="1"/>
</dbReference>
<dbReference type="InterPro" id="IPR021130">
    <property type="entry name" value="PRib-ATP_PPHydrolase-like"/>
</dbReference>
<dbReference type="GO" id="GO:0004635">
    <property type="term" value="F:phosphoribosyl-AMP cyclohydrolase activity"/>
    <property type="evidence" value="ECO:0007669"/>
    <property type="project" value="UniProtKB-EC"/>
</dbReference>
<protein>
    <recommendedName>
        <fullName evidence="11">Phosphoribosyl-AMP cyclohydrolase domain-containing protein</fullName>
    </recommendedName>
</protein>
<evidence type="ECO:0000313" key="12">
    <source>
        <dbReference type="EMBL" id="CAD9869525.1"/>
    </source>
</evidence>
<comment type="pathway">
    <text evidence="4">Amino-acid biosynthesis; L-histidine biosynthesis; L-histidine from 5-phospho-alpha-D-ribose 1-diphosphate: step 2/9.</text>
</comment>
<dbReference type="InterPro" id="IPR002496">
    <property type="entry name" value="PRib_AMP_CycHydrolase_dom"/>
</dbReference>
<keyword evidence="6" id="KW-0547">Nucleotide-binding</keyword>
<evidence type="ECO:0000256" key="4">
    <source>
        <dbReference type="ARBA" id="ARBA00005204"/>
    </source>
</evidence>
<feature type="domain" description="Phosphoribosyl-AMP cyclohydrolase" evidence="11">
    <location>
        <begin position="248"/>
        <end position="322"/>
    </location>
</feature>
<dbReference type="UniPathway" id="UPA00031">
    <property type="reaction ID" value="UER00007"/>
</dbReference>
<comment type="catalytic activity">
    <reaction evidence="2">
        <text>1-(5-phospho-beta-D-ribosyl)-ATP + H2O = 1-(5-phospho-beta-D-ribosyl)-5'-AMP + diphosphate + H(+)</text>
        <dbReference type="Rhea" id="RHEA:22828"/>
        <dbReference type="ChEBI" id="CHEBI:15377"/>
        <dbReference type="ChEBI" id="CHEBI:15378"/>
        <dbReference type="ChEBI" id="CHEBI:33019"/>
        <dbReference type="ChEBI" id="CHEBI:59457"/>
        <dbReference type="ChEBI" id="CHEBI:73183"/>
        <dbReference type="EC" id="3.6.1.31"/>
    </reaction>
</comment>
<evidence type="ECO:0000259" key="11">
    <source>
        <dbReference type="Pfam" id="PF01502"/>
    </source>
</evidence>
<evidence type="ECO:0000256" key="2">
    <source>
        <dbReference type="ARBA" id="ARBA00001460"/>
    </source>
</evidence>
<evidence type="ECO:0000256" key="1">
    <source>
        <dbReference type="ARBA" id="ARBA00000024"/>
    </source>
</evidence>
<dbReference type="GO" id="GO:0005524">
    <property type="term" value="F:ATP binding"/>
    <property type="evidence" value="ECO:0007669"/>
    <property type="project" value="UniProtKB-KW"/>
</dbReference>
<dbReference type="Gene3D" id="3.10.20.810">
    <property type="entry name" value="Phosphoribosyl-AMP cyclohydrolase"/>
    <property type="match status" value="1"/>
</dbReference>
<evidence type="ECO:0000256" key="7">
    <source>
        <dbReference type="ARBA" id="ARBA00022801"/>
    </source>
</evidence>
<keyword evidence="10" id="KW-0511">Multifunctional enzyme</keyword>
<reference evidence="12" key="1">
    <citation type="submission" date="2021-01" db="EMBL/GenBank/DDBJ databases">
        <authorList>
            <person name="Corre E."/>
            <person name="Pelletier E."/>
            <person name="Niang G."/>
            <person name="Scheremetjew M."/>
            <person name="Finn R."/>
            <person name="Kale V."/>
            <person name="Holt S."/>
            <person name="Cochrane G."/>
            <person name="Meng A."/>
            <person name="Brown T."/>
            <person name="Cohen L."/>
        </authorList>
    </citation>
    <scope>NUCLEOTIDE SEQUENCE</scope>
    <source>
        <strain evidence="12">CCMP1661</strain>
    </source>
</reference>
<evidence type="ECO:0000256" key="8">
    <source>
        <dbReference type="ARBA" id="ARBA00022840"/>
    </source>
</evidence>
<dbReference type="SUPFAM" id="SSF101386">
    <property type="entry name" value="all-alpha NTP pyrophosphatases"/>
    <property type="match status" value="1"/>
</dbReference>
<accession>A0A7S2V4U4</accession>
<dbReference type="GO" id="GO:0004636">
    <property type="term" value="F:phosphoribosyl-ATP diphosphatase activity"/>
    <property type="evidence" value="ECO:0007669"/>
    <property type="project" value="UniProtKB-EC"/>
</dbReference>
<keyword evidence="9" id="KW-0368">Histidine biosynthesis</keyword>
<proteinExistence type="predicted"/>
<keyword evidence="8" id="KW-0067">ATP-binding</keyword>
<sequence length="438" mass="47123">MIIPSHIVTGQDTLDEELIKSLALLGDVQLTYEDFPPSSVSCVSLLRATKCLVGPFDWKSTESLDSATSWLDKGAAAGIFDILPSSETLSDIRDALSTLPRDRVIVRIVISDVAGEGSEDKLASLKDVVGEVGKVASRVILACTQEEAESFGEVCEAMKEVRGKEGSPDHVGLVLQAPLWTPDQVGAIHRMKPQVDAACPAAILPEDAPPQPGKVSLADAFMACCRTDRPDGLFTTVVVDECGVALGLVYSNALSVKASFAAKRGVYWSRSRGGLWRKGDTSGAVQELKGISIDCDSDALCFRVDQKGDPPAFCHLNRRTCWDAGRGIGKLERTLTQRLANAPAGSYTKRLFDDPALLRNKLLEEVQELVEAETVGDVAAEAADVMYFMMVRCVAAGVKLADIERDLDAKSLKVKRRPGNAKRHRIEAAEKVVGPATT</sequence>
<organism evidence="12">
    <name type="scientific">Fibrocapsa japonica</name>
    <dbReference type="NCBI Taxonomy" id="94617"/>
    <lineage>
        <taxon>Eukaryota</taxon>
        <taxon>Sar</taxon>
        <taxon>Stramenopiles</taxon>
        <taxon>Ochrophyta</taxon>
        <taxon>Raphidophyceae</taxon>
        <taxon>Chattonellales</taxon>
        <taxon>Chattonellaceae</taxon>
        <taxon>Fibrocapsa</taxon>
    </lineage>
</organism>